<evidence type="ECO:0000256" key="3">
    <source>
        <dbReference type="ARBA" id="ARBA00022989"/>
    </source>
</evidence>
<dbReference type="HOGENOM" id="CLU_024081_2_1_1"/>
<reference evidence="8 9" key="1">
    <citation type="journal article" date="2012" name="New Phytol.">
        <title>Insight into trade-off between wood decay and parasitism from the genome of a fungal forest pathogen.</title>
        <authorList>
            <person name="Olson A."/>
            <person name="Aerts A."/>
            <person name="Asiegbu F."/>
            <person name="Belbahri L."/>
            <person name="Bouzid O."/>
            <person name="Broberg A."/>
            <person name="Canback B."/>
            <person name="Coutinho P.M."/>
            <person name="Cullen D."/>
            <person name="Dalman K."/>
            <person name="Deflorio G."/>
            <person name="van Diepen L.T."/>
            <person name="Dunand C."/>
            <person name="Duplessis S."/>
            <person name="Durling M."/>
            <person name="Gonthier P."/>
            <person name="Grimwood J."/>
            <person name="Fossdal C.G."/>
            <person name="Hansson D."/>
            <person name="Henrissat B."/>
            <person name="Hietala A."/>
            <person name="Himmelstrand K."/>
            <person name="Hoffmeister D."/>
            <person name="Hogberg N."/>
            <person name="James T.Y."/>
            <person name="Karlsson M."/>
            <person name="Kohler A."/>
            <person name="Kues U."/>
            <person name="Lee Y.H."/>
            <person name="Lin Y.C."/>
            <person name="Lind M."/>
            <person name="Lindquist E."/>
            <person name="Lombard V."/>
            <person name="Lucas S."/>
            <person name="Lunden K."/>
            <person name="Morin E."/>
            <person name="Murat C."/>
            <person name="Park J."/>
            <person name="Raffaello T."/>
            <person name="Rouze P."/>
            <person name="Salamov A."/>
            <person name="Schmutz J."/>
            <person name="Solheim H."/>
            <person name="Stahlberg J."/>
            <person name="Velez H."/>
            <person name="de Vries R.P."/>
            <person name="Wiebenga A."/>
            <person name="Woodward S."/>
            <person name="Yakovlev I."/>
            <person name="Garbelotto M."/>
            <person name="Martin F."/>
            <person name="Grigoriev I.V."/>
            <person name="Stenlid J."/>
        </authorList>
    </citation>
    <scope>NUCLEOTIDE SEQUENCE [LARGE SCALE GENOMIC DNA]</scope>
    <source>
        <strain evidence="8 9">TC 32-1</strain>
    </source>
</reference>
<evidence type="ECO:0000256" key="4">
    <source>
        <dbReference type="ARBA" id="ARBA00023136"/>
    </source>
</evidence>
<feature type="transmembrane region" description="Helical" evidence="6">
    <location>
        <begin position="118"/>
        <end position="138"/>
    </location>
</feature>
<feature type="transmembrane region" description="Helical" evidence="6">
    <location>
        <begin position="12"/>
        <end position="32"/>
    </location>
</feature>
<gene>
    <name evidence="8" type="ORF">HETIRDRAFT_418550</name>
</gene>
<dbReference type="AlphaFoldDB" id="W4K475"/>
<name>W4K475_HETIT</name>
<dbReference type="PROSITE" id="PS51380">
    <property type="entry name" value="EXS"/>
    <property type="match status" value="1"/>
</dbReference>
<dbReference type="Proteomes" id="UP000030671">
    <property type="component" value="Unassembled WGS sequence"/>
</dbReference>
<dbReference type="FunCoup" id="W4K475">
    <property type="interactions" value="290"/>
</dbReference>
<comment type="subcellular location">
    <subcellularLocation>
        <location evidence="1">Membrane</location>
        <topology evidence="1">Multi-pass membrane protein</topology>
    </subcellularLocation>
</comment>
<dbReference type="GO" id="GO:0016020">
    <property type="term" value="C:membrane"/>
    <property type="evidence" value="ECO:0007669"/>
    <property type="project" value="UniProtKB-SubCell"/>
</dbReference>
<feature type="region of interest" description="Disordered" evidence="5">
    <location>
        <begin position="451"/>
        <end position="473"/>
    </location>
</feature>
<evidence type="ECO:0000256" key="1">
    <source>
        <dbReference type="ARBA" id="ARBA00004141"/>
    </source>
</evidence>
<dbReference type="eggNOG" id="KOG1162">
    <property type="taxonomic scope" value="Eukaryota"/>
</dbReference>
<dbReference type="RefSeq" id="XP_009547282.1">
    <property type="nucleotide sequence ID" value="XM_009548987.1"/>
</dbReference>
<keyword evidence="9" id="KW-1185">Reference proteome</keyword>
<protein>
    <recommendedName>
        <fullName evidence="7">EXS domain-containing protein</fullName>
    </recommendedName>
</protein>
<dbReference type="KEGG" id="hir:HETIRDRAFT_418550"/>
<sequence>MSDDIDNLSFVVGFPLPFRVLCLVGLGIFGWATNLHGLSLFGIDAASALDLHTTHDGLGTPITDHRWHSGFKFIEDPWIYYAPVYRLSALYASFCFLAWVLYHSATHTNPAYADPFKFIPAICALCVLIALLTPQNIIEKRERDAFLLSIRRCLFSPLNRPIFFSDVIFADVFTSFAKVLGDVWLSICMLLPGGSLLALPPQDGWSRWILPALMSLPYLIRLRQCLIEYAHPSNISRRPLFNALKYASSFPVIFLSAAQRLVVSELVAAKGDQATHEAWHGEHPLFRLWLLAALVNSLYSFWWDVTNDWGFDLLRPNVFPNKPSRPQSLPRPLVLPTLHERSESLTSVSGLLTTNSVAHSPHHTSPVPHLHSTHPYGLRPTLLLPLPVYPFIIFLNLILRLTWGIKLSSHLHAHMQGDGSAFIFWIEIAEILRRWAWVFVRIEWEIVKRAQGGGSGKGGKIRDGLDPDADDREDSYEMVFDSTHREAVDP</sequence>
<dbReference type="PANTHER" id="PTHR10783">
    <property type="entry name" value="XENOTROPIC AND POLYTROPIC RETROVIRUS RECEPTOR 1-RELATED"/>
    <property type="match status" value="1"/>
</dbReference>
<evidence type="ECO:0000256" key="6">
    <source>
        <dbReference type="SAM" id="Phobius"/>
    </source>
</evidence>
<feature type="domain" description="EXS" evidence="7">
    <location>
        <begin position="201"/>
        <end position="473"/>
    </location>
</feature>
<dbReference type="OrthoDB" id="2159384at2759"/>
<proteinExistence type="predicted"/>
<organism evidence="8 9">
    <name type="scientific">Heterobasidion irregulare (strain TC 32-1)</name>
    <dbReference type="NCBI Taxonomy" id="747525"/>
    <lineage>
        <taxon>Eukaryota</taxon>
        <taxon>Fungi</taxon>
        <taxon>Dikarya</taxon>
        <taxon>Basidiomycota</taxon>
        <taxon>Agaricomycotina</taxon>
        <taxon>Agaricomycetes</taxon>
        <taxon>Russulales</taxon>
        <taxon>Bondarzewiaceae</taxon>
        <taxon>Heterobasidion</taxon>
        <taxon>Heterobasidion annosum species complex</taxon>
    </lineage>
</organism>
<dbReference type="PANTHER" id="PTHR10783:SF46">
    <property type="entry name" value="PROTEIN ERD1 HOMOLOG 2"/>
    <property type="match status" value="1"/>
</dbReference>
<dbReference type="InterPro" id="IPR004342">
    <property type="entry name" value="EXS_C"/>
</dbReference>
<evidence type="ECO:0000313" key="8">
    <source>
        <dbReference type="EMBL" id="ETW80549.1"/>
    </source>
</evidence>
<evidence type="ECO:0000313" key="9">
    <source>
        <dbReference type="Proteomes" id="UP000030671"/>
    </source>
</evidence>
<feature type="transmembrane region" description="Helical" evidence="6">
    <location>
        <begin position="78"/>
        <end position="102"/>
    </location>
</feature>
<keyword evidence="3 6" id="KW-1133">Transmembrane helix</keyword>
<keyword evidence="4 6" id="KW-0472">Membrane</keyword>
<dbReference type="EMBL" id="KI925459">
    <property type="protein sequence ID" value="ETW80549.1"/>
    <property type="molecule type" value="Genomic_DNA"/>
</dbReference>
<evidence type="ECO:0000256" key="5">
    <source>
        <dbReference type="SAM" id="MobiDB-lite"/>
    </source>
</evidence>
<evidence type="ECO:0000259" key="7">
    <source>
        <dbReference type="PROSITE" id="PS51380"/>
    </source>
</evidence>
<dbReference type="GO" id="GO:0005737">
    <property type="term" value="C:cytoplasm"/>
    <property type="evidence" value="ECO:0007669"/>
    <property type="project" value="TreeGrafter"/>
</dbReference>
<accession>W4K475</accession>
<dbReference type="Pfam" id="PF03124">
    <property type="entry name" value="EXS"/>
    <property type="match status" value="1"/>
</dbReference>
<evidence type="ECO:0000256" key="2">
    <source>
        <dbReference type="ARBA" id="ARBA00022692"/>
    </source>
</evidence>
<dbReference type="GeneID" id="20673487"/>
<dbReference type="InParanoid" id="W4K475"/>
<keyword evidence="2 6" id="KW-0812">Transmembrane</keyword>